<evidence type="ECO:0000256" key="3">
    <source>
        <dbReference type="ARBA" id="ARBA00022679"/>
    </source>
</evidence>
<dbReference type="GO" id="GO:0016757">
    <property type="term" value="F:glycosyltransferase activity"/>
    <property type="evidence" value="ECO:0007669"/>
    <property type="project" value="UniProtKB-KW"/>
</dbReference>
<feature type="domain" description="Glycosyltransferase 2-like" evidence="5">
    <location>
        <begin position="871"/>
        <end position="1042"/>
    </location>
</feature>
<dbReference type="SUPFAM" id="SSF52540">
    <property type="entry name" value="P-loop containing nucleoside triphosphate hydrolases"/>
    <property type="match status" value="1"/>
</dbReference>
<keyword evidence="4" id="KW-0175">Coiled coil</keyword>
<reference evidence="6" key="1">
    <citation type="journal article" date="2015" name="Mar. Drugs">
        <title>Functional Genomics of the Aeromonas salmonicida Lipopolysaccharide O-Antigen and A-Layer from Typical and Atypical Strains.</title>
        <authorList>
            <person name="Merino S."/>
            <person name="de Mendoza E."/>
            <person name="Canals R."/>
            <person name="Tomas J.M."/>
        </authorList>
    </citation>
    <scope>NUCLEOTIDE SEQUENCE</scope>
    <source>
        <strain evidence="6">A450</strain>
    </source>
</reference>
<evidence type="ECO:0000256" key="2">
    <source>
        <dbReference type="ARBA" id="ARBA00022676"/>
    </source>
</evidence>
<dbReference type="CDD" id="cd04186">
    <property type="entry name" value="GT_2_like_c"/>
    <property type="match status" value="1"/>
</dbReference>
<dbReference type="EMBL" id="KR704893">
    <property type="protein sequence ID" value="AKN20887.1"/>
    <property type="molecule type" value="Genomic_DNA"/>
</dbReference>
<evidence type="ECO:0000256" key="1">
    <source>
        <dbReference type="ARBA" id="ARBA00006739"/>
    </source>
</evidence>
<keyword evidence="3" id="KW-0808">Transferase</keyword>
<dbReference type="Pfam" id="PF13692">
    <property type="entry name" value="Glyco_trans_1_4"/>
    <property type="match status" value="1"/>
</dbReference>
<accession>A0A0H3YID1</accession>
<feature type="coiled-coil region" evidence="4">
    <location>
        <begin position="351"/>
        <end position="382"/>
    </location>
</feature>
<dbReference type="Gene3D" id="3.90.550.10">
    <property type="entry name" value="Spore Coat Polysaccharide Biosynthesis Protein SpsA, Chain A"/>
    <property type="match status" value="1"/>
</dbReference>
<name>A0A0H3YID1_AERSA</name>
<protein>
    <submittedName>
        <fullName evidence="6">WbbB</fullName>
    </submittedName>
</protein>
<dbReference type="SUPFAM" id="SSF53448">
    <property type="entry name" value="Nucleotide-diphospho-sugar transferases"/>
    <property type="match status" value="1"/>
</dbReference>
<dbReference type="AlphaFoldDB" id="A0A0H3YID1"/>
<dbReference type="Gene3D" id="3.40.50.2000">
    <property type="entry name" value="Glycogen Phosphorylase B"/>
    <property type="match status" value="1"/>
</dbReference>
<dbReference type="InterPro" id="IPR027417">
    <property type="entry name" value="P-loop_NTPase"/>
</dbReference>
<comment type="similarity">
    <text evidence="1">Belongs to the glycosyltransferase 2 family.</text>
</comment>
<dbReference type="PANTHER" id="PTHR43179:SF12">
    <property type="entry name" value="GALACTOFURANOSYLTRANSFERASE GLFT2"/>
    <property type="match status" value="1"/>
</dbReference>
<dbReference type="InterPro" id="IPR001173">
    <property type="entry name" value="Glyco_trans_2-like"/>
</dbReference>
<dbReference type="InterPro" id="IPR029044">
    <property type="entry name" value="Nucleotide-diphossugar_trans"/>
</dbReference>
<dbReference type="Gene3D" id="3.40.50.300">
    <property type="entry name" value="P-loop containing nucleotide triphosphate hydrolases"/>
    <property type="match status" value="1"/>
</dbReference>
<dbReference type="SUPFAM" id="SSF53756">
    <property type="entry name" value="UDP-Glycosyltransferase/glycogen phosphorylase"/>
    <property type="match status" value="1"/>
</dbReference>
<dbReference type="RefSeq" id="WP_227534424.1">
    <property type="nucleotide sequence ID" value="NZ_CAWRDK010000010.1"/>
</dbReference>
<evidence type="ECO:0000256" key="4">
    <source>
        <dbReference type="SAM" id="Coils"/>
    </source>
</evidence>
<dbReference type="PANTHER" id="PTHR43179">
    <property type="entry name" value="RHAMNOSYLTRANSFERASE WBBL"/>
    <property type="match status" value="1"/>
</dbReference>
<dbReference type="Pfam" id="PF00535">
    <property type="entry name" value="Glycos_transf_2"/>
    <property type="match status" value="1"/>
</dbReference>
<keyword evidence="2" id="KW-0328">Glycosyltransferase</keyword>
<sequence length="1122" mass="127377">MKNNELWVVLGMHRSGTSAMSKALAVLGAQHGNYVTAAADDNPKGFWEDAEIVAFNDGLLGSLGIGWFDLAEIPQGIFDLPYWHQKRAQARLLMQARLADCSCFALKDPRLCRLLPFWQSVWSDLDVRVRYVVSLREPGGVMQSLLTRNQFYPGYSAALWLRHLFDIVNGLGSNNSALVVDYSALLSAPAEQLMRMSTYLERPCDVHKLTEFVSEFLDRELNHGAIAGDSPLCDLAEYCYRQICSLEQISNRTAAILDPCLPAFSALTQAMREDARYIDGLHNSKTWHQLGERHEQTLFDLNSQIVRIDAEISEYNKQLRGEINRLDATVLVRDEAQREHARWLKQLSTHLAEQQKNYSHLHLELQQQLAELQSDYSDKIAELELTLGKQDHLITEQKSQLQQLATAQTAELQHLYASVFWKRRLAKRYIAALYRRTKPIIRPFLTLIPTFIAQRIKALLDNCLLNKPVMSPAAMPVYSENIVPDTADFQPSPLVNVARHAPTNGLDIIVFPVIDWAFRIQRPQHLARELAALGHRVFYLTTTFHHSKQPGFVLQDNPAPNVFICQLNLAGIHPIIYQTLPDSRVLKNLYQSVEVLRQQLNIKRSVALIDLPFWHLVAAAIPACQLVYDCMDHHAGFSTNSEEMHQQECKLLHSADLVITTAARLSEHISRERENTVVRNAAEVSFFSKKTEQYLYHSDRPVVGYYGAISEWFDIDLVITAAKNYPQWDFVLVGNTFGCDTKNAEKIENIHFIGEVPYSDLLGYLNAFDICTIPFKLVELTMCTNPVKVYEYLAAGKPVVATAMPEVQLIEELLHIAHSSEDFITKLDLAMKEVGNEALSQERSDWAKQHDWASRAYQLSHLVSEITPKVSVIVLTYNNLDMTKACLDSIERFTHYPNLELIIVDNASSDNTPEFLREYAESKGNVTVCLNDKNLGFSAGNNVGLKIATGDYLVILNNDTYVTEGWLDGLIRALKRNPELGLVGPVTNNIGNEAKININYNDMLEMAVMARKYTYQHIGKLYLVDCAAFFCVMFSRKVYEDVGLMEEAFGVGFFEDDDYCNRVRAAGYQIAVVEDVFVHHHLSASFDKLKVEVKQALFEKNKVIYEKKWGAWVPHKYRPGVH</sequence>
<proteinExistence type="inferred from homology"/>
<evidence type="ECO:0000313" key="6">
    <source>
        <dbReference type="EMBL" id="AKN20887.1"/>
    </source>
</evidence>
<evidence type="ECO:0000259" key="5">
    <source>
        <dbReference type="Pfam" id="PF00535"/>
    </source>
</evidence>
<organism evidence="6">
    <name type="scientific">Aeromonas salmonicida</name>
    <dbReference type="NCBI Taxonomy" id="645"/>
    <lineage>
        <taxon>Bacteria</taxon>
        <taxon>Pseudomonadati</taxon>
        <taxon>Pseudomonadota</taxon>
        <taxon>Gammaproteobacteria</taxon>
        <taxon>Aeromonadales</taxon>
        <taxon>Aeromonadaceae</taxon>
        <taxon>Aeromonas</taxon>
    </lineage>
</organism>